<dbReference type="PANTHER" id="PTHR23236">
    <property type="entry name" value="EUKARYOTIC TRANSLATION INITIATION FACTOR 4B/4H"/>
    <property type="match status" value="1"/>
</dbReference>
<evidence type="ECO:0000259" key="7">
    <source>
        <dbReference type="PROSITE" id="PS50102"/>
    </source>
</evidence>
<feature type="region of interest" description="Disordered" evidence="6">
    <location>
        <begin position="359"/>
        <end position="416"/>
    </location>
</feature>
<dbReference type="PROSITE" id="PS50102">
    <property type="entry name" value="RRM"/>
    <property type="match status" value="2"/>
</dbReference>
<reference evidence="8" key="1">
    <citation type="journal article" date="2022" name="bioRxiv">
        <title>Sequencing and chromosome-scale assembly of the giantPleurodeles waltlgenome.</title>
        <authorList>
            <person name="Brown T."/>
            <person name="Elewa A."/>
            <person name="Iarovenko S."/>
            <person name="Subramanian E."/>
            <person name="Araus A.J."/>
            <person name="Petzold A."/>
            <person name="Susuki M."/>
            <person name="Suzuki K.-i.T."/>
            <person name="Hayashi T."/>
            <person name="Toyoda A."/>
            <person name="Oliveira C."/>
            <person name="Osipova E."/>
            <person name="Leigh N.D."/>
            <person name="Simon A."/>
            <person name="Yun M.H."/>
        </authorList>
    </citation>
    <scope>NUCLEOTIDE SEQUENCE</scope>
    <source>
        <strain evidence="8">20211129_DDA</strain>
        <tissue evidence="8">Liver</tissue>
    </source>
</reference>
<keyword evidence="4" id="KW-0539">Nucleus</keyword>
<dbReference type="EMBL" id="JANPWB010000007">
    <property type="protein sequence ID" value="KAJ1172230.1"/>
    <property type="molecule type" value="Genomic_DNA"/>
</dbReference>
<sequence>MVKKGAVGETGEARPRRIKKSKKHKLDAEEVTASPGPAYAVGQVAGSLRGGADGSSPGPLASLFSSSAANLFTPIYVPAPPAPRRDPVSGTTPRVRSAADVQTPTPKKPKVLPASELRVSTREGPLEEADLQEEQRAQQIRQKRKERRLQRAGETEDEVDCSTKQQRPRNKAEERIKDKRTVFVGNLPVSFTKQALRVLFKDYGAIESVRFRSVARAEPTLNRRVAAIQRQVHPKRKSIHAYVVFKEEAAAGLAVARNGAQVEGGFNIRVDRASGSRSHDNRRSVFVGNLPYDIEDQVLRDHFEECGEVVAVRVIRDRETGVGKGFGYVLFEEADGAQLALKLDGSVLMGRKMRVKRCVQKDGAPRTGPNNFTGAKHKFDSPAKDRKKRPTLKQGKKVERSKSKNIGHQRVSKKKP</sequence>
<evidence type="ECO:0000256" key="1">
    <source>
        <dbReference type="ARBA" id="ARBA00004604"/>
    </source>
</evidence>
<evidence type="ECO:0000256" key="4">
    <source>
        <dbReference type="ARBA" id="ARBA00023242"/>
    </source>
</evidence>
<comment type="similarity">
    <text evidence="2">Belongs to the RRM RBM34 family.</text>
</comment>
<dbReference type="Proteomes" id="UP001066276">
    <property type="component" value="Chromosome 4_1"/>
</dbReference>
<dbReference type="SUPFAM" id="SSF54928">
    <property type="entry name" value="RNA-binding domain, RBD"/>
    <property type="match status" value="2"/>
</dbReference>
<gene>
    <name evidence="8" type="ORF">NDU88_004078</name>
</gene>
<protein>
    <recommendedName>
        <fullName evidence="7">RRM domain-containing protein</fullName>
    </recommendedName>
</protein>
<evidence type="ECO:0000256" key="3">
    <source>
        <dbReference type="ARBA" id="ARBA00022884"/>
    </source>
</evidence>
<feature type="region of interest" description="Disordered" evidence="6">
    <location>
        <begin position="77"/>
        <end position="174"/>
    </location>
</feature>
<feature type="compositionally biased region" description="Basic residues" evidence="6">
    <location>
        <begin position="16"/>
        <end position="25"/>
    </location>
</feature>
<organism evidence="8 9">
    <name type="scientific">Pleurodeles waltl</name>
    <name type="common">Iberian ribbed newt</name>
    <dbReference type="NCBI Taxonomy" id="8319"/>
    <lineage>
        <taxon>Eukaryota</taxon>
        <taxon>Metazoa</taxon>
        <taxon>Chordata</taxon>
        <taxon>Craniata</taxon>
        <taxon>Vertebrata</taxon>
        <taxon>Euteleostomi</taxon>
        <taxon>Amphibia</taxon>
        <taxon>Batrachia</taxon>
        <taxon>Caudata</taxon>
        <taxon>Salamandroidea</taxon>
        <taxon>Salamandridae</taxon>
        <taxon>Pleurodelinae</taxon>
        <taxon>Pleurodeles</taxon>
    </lineage>
</organism>
<feature type="compositionally biased region" description="Polar residues" evidence="6">
    <location>
        <begin position="89"/>
        <end position="105"/>
    </location>
</feature>
<evidence type="ECO:0000256" key="2">
    <source>
        <dbReference type="ARBA" id="ARBA00007077"/>
    </source>
</evidence>
<comment type="caution">
    <text evidence="8">The sequence shown here is derived from an EMBL/GenBank/DDBJ whole genome shotgun (WGS) entry which is preliminary data.</text>
</comment>
<feature type="compositionally biased region" description="Basic residues" evidence="6">
    <location>
        <begin position="385"/>
        <end position="395"/>
    </location>
</feature>
<feature type="domain" description="RRM" evidence="7">
    <location>
        <begin position="180"/>
        <end position="275"/>
    </location>
</feature>
<dbReference type="InterPro" id="IPR000504">
    <property type="entry name" value="RRM_dom"/>
</dbReference>
<evidence type="ECO:0000313" key="9">
    <source>
        <dbReference type="Proteomes" id="UP001066276"/>
    </source>
</evidence>
<proteinExistence type="inferred from homology"/>
<dbReference type="Pfam" id="PF00076">
    <property type="entry name" value="RRM_1"/>
    <property type="match status" value="2"/>
</dbReference>
<dbReference type="InterPro" id="IPR035979">
    <property type="entry name" value="RBD_domain_sf"/>
</dbReference>
<keyword evidence="3 5" id="KW-0694">RNA-binding</keyword>
<comment type="subcellular location">
    <subcellularLocation>
        <location evidence="1">Nucleus</location>
        <location evidence="1">Nucleolus</location>
    </subcellularLocation>
</comment>
<dbReference type="PANTHER" id="PTHR23236:SF25">
    <property type="entry name" value="RNA-BINDING PROTEIN 34"/>
    <property type="match status" value="1"/>
</dbReference>
<feature type="region of interest" description="Disordered" evidence="6">
    <location>
        <begin position="1"/>
        <end position="37"/>
    </location>
</feature>
<dbReference type="CDD" id="cd12395">
    <property type="entry name" value="RRM2_RBM34"/>
    <property type="match status" value="1"/>
</dbReference>
<dbReference type="InterPro" id="IPR034221">
    <property type="entry name" value="RBM34_RRM2"/>
</dbReference>
<feature type="domain" description="RRM" evidence="7">
    <location>
        <begin position="283"/>
        <end position="360"/>
    </location>
</feature>
<evidence type="ECO:0000256" key="5">
    <source>
        <dbReference type="PROSITE-ProRule" id="PRU00176"/>
    </source>
</evidence>
<dbReference type="CDD" id="cd12394">
    <property type="entry name" value="RRM1_RBM34"/>
    <property type="match status" value="1"/>
</dbReference>
<dbReference type="GO" id="GO:0003723">
    <property type="term" value="F:RNA binding"/>
    <property type="evidence" value="ECO:0007669"/>
    <property type="project" value="UniProtKB-UniRule"/>
</dbReference>
<keyword evidence="9" id="KW-1185">Reference proteome</keyword>
<dbReference type="Gene3D" id="3.30.70.330">
    <property type="match status" value="2"/>
</dbReference>
<accession>A0AAV7T7R9</accession>
<name>A0AAV7T7R9_PLEWA</name>
<dbReference type="InterPro" id="IPR012677">
    <property type="entry name" value="Nucleotide-bd_a/b_plait_sf"/>
</dbReference>
<dbReference type="AlphaFoldDB" id="A0AAV7T7R9"/>
<dbReference type="SMART" id="SM00360">
    <property type="entry name" value="RRM"/>
    <property type="match status" value="2"/>
</dbReference>
<feature type="compositionally biased region" description="Basic residues" evidence="6">
    <location>
        <begin position="403"/>
        <end position="416"/>
    </location>
</feature>
<evidence type="ECO:0000256" key="6">
    <source>
        <dbReference type="SAM" id="MobiDB-lite"/>
    </source>
</evidence>
<evidence type="ECO:0000313" key="8">
    <source>
        <dbReference type="EMBL" id="KAJ1172230.1"/>
    </source>
</evidence>